<sequence length="827" mass="85733">MFGGAGNDELYGSDGFDTFDGGEGNDTILFNELTSTAMGEGAVIDLRTQMVGWKGVHENETLVSIENAVGTGEEDLIIGDQFANYLGGISGDDVIYGHGGDDRLFGGRDNDDLYGGEGDDYIDGDDGDDNHYGGAGNDVIVGSIGEDFFDGGDGVDTIDFSYTSSDLTIDLSTATATFASGLLEQILNFENIIGGRGDNTLIGSSGDNRIEGNRGDDDHYGGAGNDYILGSTGVDFFDGGDGIDTIDFSYSSGAFTINLAASNAVFSGGTVEQVVDFENIVGGSGDNGLIGSDAANVINGMSGNDTLTGGGGADYFAFGANFGTDTITDFEIFHDRIVIDISALDFANLSITDTAAGARLSFGTSDSILLEDVAAVDLDASHLGFSVTDAGVVLLDGSADNDVIQSIGWGQRYYLKGWAGDDTLIARHSADGAQYLGGHAGDDTYVYYASAGNVTILNGGEAAGGGTDTFRFADLNLADLTFGMETSTNAANGDFLAINVNDGTDHRVLIAHGGERIERFEFADGSSVKSISVTDAGLAVLNGSAGNDVIQSIGGDQRYYLKGWAGDDTLIARHSADGAQYLGGHAGDDTYVYYASAGNVTILNGGEAAGGGTDTFRFADLNLADLTFGMETSTNAANGDFLAINVNDGTDHRVLIAHGGERIERFEFADGSSVKSISVTDAGLAVLNGSAGNDVIQSIGGDQRYYLKGWAGDDTLIARHSADGAQYLGGHAGDDTYVYYASAGNVTILNGGEAAGGGTDTFRFADLNLADLTFGMETSTNAANGDFLAINVNDGTDHRVLIAHGGERIERFEFADGESLTADEFFL</sequence>
<evidence type="ECO:0000313" key="4">
    <source>
        <dbReference type="Proteomes" id="UP001470809"/>
    </source>
</evidence>
<dbReference type="PANTHER" id="PTHR38340:SF1">
    <property type="entry name" value="S-LAYER PROTEIN"/>
    <property type="match status" value="1"/>
</dbReference>
<dbReference type="GO" id="GO:0005576">
    <property type="term" value="C:extracellular region"/>
    <property type="evidence" value="ECO:0007669"/>
    <property type="project" value="UniProtKB-SubCell"/>
</dbReference>
<evidence type="ECO:0000313" key="3">
    <source>
        <dbReference type="EMBL" id="WZU68236.1"/>
    </source>
</evidence>
<dbReference type="AlphaFoldDB" id="A0AAN0NJH5"/>
<accession>A0AAN0NJH5</accession>
<dbReference type="PRINTS" id="PR00313">
    <property type="entry name" value="CABNDNGRPT"/>
</dbReference>
<dbReference type="Proteomes" id="UP001470809">
    <property type="component" value="Chromosome"/>
</dbReference>
<reference evidence="4" key="2">
    <citation type="submission" date="2024-08" db="EMBL/GenBank/DDBJ databases">
        <title>Phylogenomic analyses of a clade within the roseobacter group suggest taxonomic reassignments of species of the genera Aestuariivita, Citreicella, Loktanella, Nautella, Pelagibaca, Ruegeria, Thalassobius, Thiobacimonas and Tropicibacter, and the proposal o.</title>
        <authorList>
            <person name="Jeon C.O."/>
        </authorList>
    </citation>
    <scope>NUCLEOTIDE SEQUENCE [LARGE SCALE GENOMIC DNA]</scope>
    <source>
        <strain evidence="4">SS1-5</strain>
    </source>
</reference>
<proteinExistence type="predicted"/>
<dbReference type="Gene3D" id="2.150.10.10">
    <property type="entry name" value="Serralysin-like metalloprotease, C-terminal"/>
    <property type="match status" value="7"/>
</dbReference>
<gene>
    <name evidence="3" type="ORF">AABB31_04745</name>
</gene>
<organism evidence="3 4">
    <name type="scientific">Yoonia rhodophyticola</name>
    <dbReference type="NCBI Taxonomy" id="3137370"/>
    <lineage>
        <taxon>Bacteria</taxon>
        <taxon>Pseudomonadati</taxon>
        <taxon>Pseudomonadota</taxon>
        <taxon>Alphaproteobacteria</taxon>
        <taxon>Rhodobacterales</taxon>
        <taxon>Paracoccaceae</taxon>
        <taxon>Yoonia</taxon>
    </lineage>
</organism>
<dbReference type="EMBL" id="CP151767">
    <property type="protein sequence ID" value="WZU68236.1"/>
    <property type="molecule type" value="Genomic_DNA"/>
</dbReference>
<comment type="subcellular location">
    <subcellularLocation>
        <location evidence="1">Secreted</location>
    </subcellularLocation>
</comment>
<evidence type="ECO:0000256" key="1">
    <source>
        <dbReference type="ARBA" id="ARBA00004613"/>
    </source>
</evidence>
<keyword evidence="2" id="KW-0964">Secreted</keyword>
<name>A0AAN0NJH5_9RHOB</name>
<dbReference type="Pfam" id="PF00353">
    <property type="entry name" value="HemolysinCabind"/>
    <property type="match status" value="5"/>
</dbReference>
<protein>
    <submittedName>
        <fullName evidence="3">M10 family metallopeptidase C-terminal domain-containing protein</fullName>
    </submittedName>
</protein>
<evidence type="ECO:0000256" key="2">
    <source>
        <dbReference type="ARBA" id="ARBA00022525"/>
    </source>
</evidence>
<dbReference type="InterPro" id="IPR050557">
    <property type="entry name" value="RTX_toxin/Mannuronan_C5-epim"/>
</dbReference>
<dbReference type="InterPro" id="IPR001343">
    <property type="entry name" value="Hemolysn_Ca-bd"/>
</dbReference>
<dbReference type="PANTHER" id="PTHR38340">
    <property type="entry name" value="S-LAYER PROTEIN"/>
    <property type="match status" value="1"/>
</dbReference>
<dbReference type="GO" id="GO:0005509">
    <property type="term" value="F:calcium ion binding"/>
    <property type="evidence" value="ECO:0007669"/>
    <property type="project" value="InterPro"/>
</dbReference>
<dbReference type="SUPFAM" id="SSF51120">
    <property type="entry name" value="beta-Roll"/>
    <property type="match status" value="5"/>
</dbReference>
<keyword evidence="4" id="KW-1185">Reference proteome</keyword>
<reference evidence="3 4" key="1">
    <citation type="submission" date="2024-04" db="EMBL/GenBank/DDBJ databases">
        <title>Phylogenomic analyses of a clade within the roseobacter group suggest taxonomic reassignments of species of the genera Aestuariivita, Citreicella, Loktanella, Nautella, Pelagibaca, Ruegeria, Thalassobius, Thiobacimonas and Tropicibacter, and the proposal o.</title>
        <authorList>
            <person name="Jeon C.O."/>
        </authorList>
    </citation>
    <scope>NUCLEOTIDE SEQUENCE [LARGE SCALE GENOMIC DNA]</scope>
    <source>
        <strain evidence="3 4">SS1-5</strain>
    </source>
</reference>
<dbReference type="InterPro" id="IPR011049">
    <property type="entry name" value="Serralysin-like_metalloprot_C"/>
</dbReference>